<feature type="transmembrane region" description="Helical" evidence="1">
    <location>
        <begin position="100"/>
        <end position="129"/>
    </location>
</feature>
<name>A0A157T111_SACSO</name>
<dbReference type="EMBL" id="CP050869">
    <property type="protein sequence ID" value="QPG48961.1"/>
    <property type="molecule type" value="Genomic_DNA"/>
</dbReference>
<dbReference type="PATRIC" id="fig|2287.9.peg.1498"/>
<sequence>MMKRKFDLKKDVIIALNPLQTRYQLFSERVFQPLYSATNDGIYRMERLKRTGIGLGLTLAELGVGVLIIFLGIFIYFTIYFTYQYIYIPPLAHYPLAPEIIVYAIPFAIPIGIFIGIIVALVFGIVKLVKIIRKLSRKINIAEGELVVPWVSVRNIVVTNVRQENIANRPSITLNIISPVYKEIGDWHVLTTDGRDITIPNVDDPFNKLNYVKNRFNLTF</sequence>
<dbReference type="GeneID" id="1454361"/>
<feature type="transmembrane region" description="Helical" evidence="1">
    <location>
        <begin position="53"/>
        <end position="80"/>
    </location>
</feature>
<dbReference type="EMBL" id="LT549890">
    <property type="protein sequence ID" value="SAI85015.1"/>
    <property type="molecule type" value="Genomic_DNA"/>
</dbReference>
<dbReference type="AlphaFoldDB" id="A0A157T111"/>
<dbReference type="GeneID" id="27427715"/>
<reference evidence="2 5" key="3">
    <citation type="journal article" date="2020" name="Nat. Commun.">
        <title>The structures of two archaeal type IV pili illuminate evolutionary relationships.</title>
        <authorList>
            <person name="Wang F."/>
            <person name="Baquero D.P."/>
            <person name="Su Z."/>
            <person name="Beltran L.C."/>
            <person name="Prangishvili D."/>
            <person name="Krupovic M."/>
            <person name="Egelman E.H."/>
        </authorList>
    </citation>
    <scope>NUCLEOTIDE SEQUENCE [LARGE SCALE GENOMIC DNA]</scope>
    <source>
        <strain evidence="2 5">POZ149</strain>
    </source>
</reference>
<evidence type="ECO:0000256" key="1">
    <source>
        <dbReference type="SAM" id="Phobius"/>
    </source>
</evidence>
<dbReference type="OrthoDB" id="42634at2157"/>
<proteinExistence type="predicted"/>
<evidence type="ECO:0000313" key="3">
    <source>
        <dbReference type="EMBL" id="SAI85015.1"/>
    </source>
</evidence>
<dbReference type="Proteomes" id="UP000594632">
    <property type="component" value="Chromosome"/>
</dbReference>
<evidence type="ECO:0000313" key="4">
    <source>
        <dbReference type="Proteomes" id="UP000076770"/>
    </source>
</evidence>
<evidence type="ECO:0000313" key="2">
    <source>
        <dbReference type="EMBL" id="QPG48961.1"/>
    </source>
</evidence>
<dbReference type="RefSeq" id="WP_010923339.1">
    <property type="nucleotide sequence ID" value="NZ_LT549890.1"/>
</dbReference>
<keyword evidence="1" id="KW-0812">Transmembrane</keyword>
<reference evidence="4" key="2">
    <citation type="submission" date="2016-04" db="EMBL/GenBank/DDBJ databases">
        <authorList>
            <person name="Shah S.A."/>
            <person name="Garrett R.A."/>
        </authorList>
    </citation>
    <scope>NUCLEOTIDE SEQUENCE [LARGE SCALE GENOMIC DNA]</scope>
    <source>
        <strain evidence="4">ATCC 35091 / DSM 1616 / JCM 8930 / NBRC 15331 / P1</strain>
    </source>
</reference>
<evidence type="ECO:0000313" key="5">
    <source>
        <dbReference type="Proteomes" id="UP000594632"/>
    </source>
</evidence>
<accession>A0A157T111</accession>
<dbReference type="Proteomes" id="UP000076770">
    <property type="component" value="Chromosome i"/>
</dbReference>
<protein>
    <submittedName>
        <fullName evidence="2">Conjugative plasmid protein (PARN3)</fullName>
    </submittedName>
</protein>
<reference evidence="3" key="1">
    <citation type="submission" date="2016-04" db="EMBL/GenBank/DDBJ databases">
        <authorList>
            <person name="Evans L.H."/>
            <person name="Alamgir A."/>
            <person name="Owens N."/>
            <person name="Weber N.D."/>
            <person name="Virtaneva K."/>
            <person name="Barbian K."/>
            <person name="Babar A."/>
            <person name="Rosenke K."/>
        </authorList>
    </citation>
    <scope>NUCLEOTIDE SEQUENCE</scope>
    <source>
        <strain evidence="3">P1</strain>
    </source>
</reference>
<organism evidence="3 4">
    <name type="scientific">Saccharolobus solfataricus</name>
    <name type="common">Sulfolobus solfataricus</name>
    <dbReference type="NCBI Taxonomy" id="2287"/>
    <lineage>
        <taxon>Archaea</taxon>
        <taxon>Thermoproteota</taxon>
        <taxon>Thermoprotei</taxon>
        <taxon>Sulfolobales</taxon>
        <taxon>Sulfolobaceae</taxon>
        <taxon>Saccharolobus</taxon>
    </lineage>
</organism>
<keyword evidence="1" id="KW-1133">Transmembrane helix</keyword>
<gene>
    <name evidence="2" type="ORF">HFC64_02580</name>
    <name evidence="3" type="ORF">SSOP1_1461</name>
</gene>
<keyword evidence="1" id="KW-0472">Membrane</keyword>